<sequence length="74" mass="8399">MSRVDSRIVQQSGPPEHATVGKAAAFGIAASADFREQMERVVTGVSFSSSDYTRRNSPMHIRPRARRHEERSWR</sequence>
<feature type="region of interest" description="Disordered" evidence="1">
    <location>
        <begin position="49"/>
        <end position="74"/>
    </location>
</feature>
<keyword evidence="3" id="KW-1185">Reference proteome</keyword>
<protein>
    <submittedName>
        <fullName evidence="2">Uncharacterized protein</fullName>
    </submittedName>
</protein>
<gene>
    <name evidence="2" type="ORF">GCM10023198_60320</name>
</gene>
<reference evidence="3" key="1">
    <citation type="journal article" date="2019" name="Int. J. Syst. Evol. Microbiol.">
        <title>The Global Catalogue of Microorganisms (GCM) 10K type strain sequencing project: providing services to taxonomists for standard genome sequencing and annotation.</title>
        <authorList>
            <consortium name="The Broad Institute Genomics Platform"/>
            <consortium name="The Broad Institute Genome Sequencing Center for Infectious Disease"/>
            <person name="Wu L."/>
            <person name="Ma J."/>
        </authorList>
    </citation>
    <scope>NUCLEOTIDE SEQUENCE [LARGE SCALE GENOMIC DNA]</scope>
    <source>
        <strain evidence="3">JCM 17975</strain>
    </source>
</reference>
<proteinExistence type="predicted"/>
<evidence type="ECO:0000256" key="1">
    <source>
        <dbReference type="SAM" id="MobiDB-lite"/>
    </source>
</evidence>
<organism evidence="2 3">
    <name type="scientific">Promicromonospora umidemergens</name>
    <dbReference type="NCBI Taxonomy" id="629679"/>
    <lineage>
        <taxon>Bacteria</taxon>
        <taxon>Bacillati</taxon>
        <taxon>Actinomycetota</taxon>
        <taxon>Actinomycetes</taxon>
        <taxon>Micrococcales</taxon>
        <taxon>Promicromonosporaceae</taxon>
        <taxon>Promicromonospora</taxon>
    </lineage>
</organism>
<comment type="caution">
    <text evidence="2">The sequence shown here is derived from an EMBL/GenBank/DDBJ whole genome shotgun (WGS) entry which is preliminary data.</text>
</comment>
<evidence type="ECO:0000313" key="2">
    <source>
        <dbReference type="EMBL" id="GAA4727571.1"/>
    </source>
</evidence>
<evidence type="ECO:0000313" key="3">
    <source>
        <dbReference type="Proteomes" id="UP001500843"/>
    </source>
</evidence>
<dbReference type="Proteomes" id="UP001500843">
    <property type="component" value="Unassembled WGS sequence"/>
</dbReference>
<name>A0ABP8YE26_9MICO</name>
<feature type="region of interest" description="Disordered" evidence="1">
    <location>
        <begin position="1"/>
        <end position="20"/>
    </location>
</feature>
<dbReference type="EMBL" id="BAABHM010000059">
    <property type="protein sequence ID" value="GAA4727571.1"/>
    <property type="molecule type" value="Genomic_DNA"/>
</dbReference>
<accession>A0ABP8YE26</accession>